<evidence type="ECO:0000313" key="8">
    <source>
        <dbReference type="EMBL" id="MBB5118964.1"/>
    </source>
</evidence>
<dbReference type="GO" id="GO:0005737">
    <property type="term" value="C:cytoplasm"/>
    <property type="evidence" value="ECO:0007669"/>
    <property type="project" value="TreeGrafter"/>
</dbReference>
<evidence type="ECO:0000313" key="9">
    <source>
        <dbReference type="Proteomes" id="UP000528608"/>
    </source>
</evidence>
<dbReference type="InterPro" id="IPR036318">
    <property type="entry name" value="FAD-bd_PCMH-like_sf"/>
</dbReference>
<organism evidence="8 9">
    <name type="scientific">Streptomyces eurocidicus</name>
    <name type="common">Streptoverticillium eurocidicus</name>
    <dbReference type="NCBI Taxonomy" id="66423"/>
    <lineage>
        <taxon>Bacteria</taxon>
        <taxon>Bacillati</taxon>
        <taxon>Actinomycetota</taxon>
        <taxon>Actinomycetes</taxon>
        <taxon>Kitasatosporales</taxon>
        <taxon>Streptomycetaceae</taxon>
        <taxon>Streptomyces</taxon>
    </lineage>
</organism>
<reference evidence="8 9" key="1">
    <citation type="submission" date="2020-08" db="EMBL/GenBank/DDBJ databases">
        <title>Genomic Encyclopedia of Type Strains, Phase III (KMG-III): the genomes of soil and plant-associated and newly described type strains.</title>
        <authorList>
            <person name="Whitman W."/>
        </authorList>
    </citation>
    <scope>NUCLEOTIDE SEQUENCE [LARGE SCALE GENOMIC DNA]</scope>
    <source>
        <strain evidence="8 9">CECT 3259</strain>
    </source>
</reference>
<dbReference type="OrthoDB" id="6278354at2"/>
<evidence type="ECO:0000256" key="6">
    <source>
        <dbReference type="ARBA" id="ARBA00023136"/>
    </source>
</evidence>
<dbReference type="InterPro" id="IPR016166">
    <property type="entry name" value="FAD-bd_PCMH"/>
</dbReference>
<dbReference type="GO" id="GO:0008202">
    <property type="term" value="P:steroid metabolic process"/>
    <property type="evidence" value="ECO:0007669"/>
    <property type="project" value="TreeGrafter"/>
</dbReference>
<comment type="subcellular location">
    <subcellularLocation>
        <location evidence="1">Membrane</location>
        <topology evidence="1">Single-pass membrane protein</topology>
    </subcellularLocation>
</comment>
<dbReference type="Pfam" id="PF01565">
    <property type="entry name" value="FAD_binding_4"/>
    <property type="match status" value="1"/>
</dbReference>
<evidence type="ECO:0000256" key="4">
    <source>
        <dbReference type="ARBA" id="ARBA00022989"/>
    </source>
</evidence>
<dbReference type="AlphaFoldDB" id="A0A7W8BCG9"/>
<evidence type="ECO:0000259" key="7">
    <source>
        <dbReference type="PROSITE" id="PS51387"/>
    </source>
</evidence>
<dbReference type="EMBL" id="JACHJF010000005">
    <property type="protein sequence ID" value="MBB5118964.1"/>
    <property type="molecule type" value="Genomic_DNA"/>
</dbReference>
<name>A0A7W8BCG9_STREU</name>
<dbReference type="GO" id="GO:0016020">
    <property type="term" value="C:membrane"/>
    <property type="evidence" value="ECO:0007669"/>
    <property type="project" value="UniProtKB-SubCell"/>
</dbReference>
<gene>
    <name evidence="8" type="ORF">FHS36_002397</name>
</gene>
<dbReference type="PANTHER" id="PTHR10801">
    <property type="entry name" value="24-DEHYDROCHOLESTEROL REDUCTASE"/>
    <property type="match status" value="1"/>
</dbReference>
<evidence type="ECO:0000256" key="1">
    <source>
        <dbReference type="ARBA" id="ARBA00004167"/>
    </source>
</evidence>
<dbReference type="SUPFAM" id="SSF56176">
    <property type="entry name" value="FAD-binding/transporter-associated domain-like"/>
    <property type="match status" value="1"/>
</dbReference>
<keyword evidence="3" id="KW-0812">Transmembrane</keyword>
<dbReference type="PROSITE" id="PS51387">
    <property type="entry name" value="FAD_PCMH"/>
    <property type="match status" value="1"/>
</dbReference>
<dbReference type="InterPro" id="IPR040165">
    <property type="entry name" value="Diminuto-like"/>
</dbReference>
<sequence>MPHLLRGAEKFVARRRWLLTVPLLLPASKVFSALQAVRRTLRRTLWGARLHETRVRRLQAAVLAWRAGARDRPLCTARREWQSVSTPRTGSYKRAAHRVTVNLPDVLEVDTARGIVRVGPGVTMGRLTALLNSRGWTLPVVPELESLTAGGLLLGYGVETSSHRHGLFSDNVTSCEVVLGTAERVRASATEHADLFHALPWSRGALGFVTSMELRIVTAPPWVRLDYLPVSGLSGLCRRLADLAGDPRGPRFVEGFVFSPDEGVIVVGDFAERPVRGATNRMGRWHKPWFHEHARKHLDTGSRTEYVPLRQYYHRHSRSLFWAAELLVPFGNHPAFRRTLGWLMRPSIAFLKLTETEGLRRDYQEQVVTQEALVPIHRLAEAVAVLQEVFEVDKVWICPARLRRTDPPGLAGPRGPAGEELFADVGVFYSVPAPVRRGDPWDRRSATRRFEGWVRDNGGFLAPYALSEQTRQEYREMFDCTLYDRVRRAYGAEGVFMDAYDKTAPS</sequence>
<dbReference type="Gene3D" id="3.30.465.10">
    <property type="match status" value="1"/>
</dbReference>
<keyword evidence="5 8" id="KW-0560">Oxidoreductase</keyword>
<comment type="caution">
    <text evidence="8">The sequence shown here is derived from an EMBL/GenBank/DDBJ whole genome shotgun (WGS) entry which is preliminary data.</text>
</comment>
<dbReference type="InterPro" id="IPR016169">
    <property type="entry name" value="FAD-bd_PCMH_sub2"/>
</dbReference>
<evidence type="ECO:0000256" key="5">
    <source>
        <dbReference type="ARBA" id="ARBA00023002"/>
    </source>
</evidence>
<dbReference type="InterPro" id="IPR006094">
    <property type="entry name" value="Oxid_FAD_bind_N"/>
</dbReference>
<dbReference type="RefSeq" id="WP_102917482.1">
    <property type="nucleotide sequence ID" value="NZ_JACHJF010000005.1"/>
</dbReference>
<evidence type="ECO:0000256" key="2">
    <source>
        <dbReference type="ARBA" id="ARBA00012405"/>
    </source>
</evidence>
<accession>A0A7W8BCG9</accession>
<evidence type="ECO:0000256" key="3">
    <source>
        <dbReference type="ARBA" id="ARBA00022692"/>
    </source>
</evidence>
<dbReference type="PANTHER" id="PTHR10801:SF0">
    <property type="entry name" value="DELTA(24)-STEROL REDUCTASE"/>
    <property type="match status" value="1"/>
</dbReference>
<dbReference type="GO" id="GO:0050614">
    <property type="term" value="F:Delta24-sterol reductase activity"/>
    <property type="evidence" value="ECO:0007669"/>
    <property type="project" value="UniProtKB-EC"/>
</dbReference>
<dbReference type="GO" id="GO:0071949">
    <property type="term" value="F:FAD binding"/>
    <property type="evidence" value="ECO:0007669"/>
    <property type="project" value="InterPro"/>
</dbReference>
<dbReference type="EC" id="1.3.1.72" evidence="2"/>
<keyword evidence="4" id="KW-1133">Transmembrane helix</keyword>
<proteinExistence type="predicted"/>
<protein>
    <recommendedName>
        <fullName evidence="2">Delta(24)-sterol reductase</fullName>
        <ecNumber evidence="2">1.3.1.72</ecNumber>
    </recommendedName>
</protein>
<dbReference type="Proteomes" id="UP000528608">
    <property type="component" value="Unassembled WGS sequence"/>
</dbReference>
<feature type="domain" description="FAD-binding PCMH-type" evidence="7">
    <location>
        <begin position="43"/>
        <end position="219"/>
    </location>
</feature>
<keyword evidence="6" id="KW-0472">Membrane</keyword>